<dbReference type="Proteomes" id="UP001272987">
    <property type="component" value="Unassembled WGS sequence"/>
</dbReference>
<organism evidence="2 5">
    <name type="scientific">Streptomyces acidiscabies</name>
    <dbReference type="NCBI Taxonomy" id="42234"/>
    <lineage>
        <taxon>Bacteria</taxon>
        <taxon>Bacillati</taxon>
        <taxon>Actinomycetota</taxon>
        <taxon>Actinomycetes</taxon>
        <taxon>Kitasatosporales</taxon>
        <taxon>Streptomycetaceae</taxon>
        <taxon>Streptomyces</taxon>
    </lineage>
</organism>
<protein>
    <submittedName>
        <fullName evidence="2">SMI1/KNR4 family protein</fullName>
    </submittedName>
</protein>
<dbReference type="PANTHER" id="PTHR47432">
    <property type="entry name" value="CELL WALL ASSEMBLY REGULATOR SMI1"/>
    <property type="match status" value="1"/>
</dbReference>
<dbReference type="RefSeq" id="WP_029184011.1">
    <property type="nucleotide sequence ID" value="NZ_BCMK01000080.1"/>
</dbReference>
<keyword evidence="4" id="KW-1185">Reference proteome</keyword>
<dbReference type="InterPro" id="IPR018958">
    <property type="entry name" value="Knr4/Smi1-like_dom"/>
</dbReference>
<dbReference type="PANTHER" id="PTHR47432:SF1">
    <property type="entry name" value="CELL WALL ASSEMBLY REGULATOR SMI1"/>
    <property type="match status" value="1"/>
</dbReference>
<dbReference type="Proteomes" id="UP001282288">
    <property type="component" value="Unassembled WGS sequence"/>
</dbReference>
<proteinExistence type="predicted"/>
<dbReference type="Gene3D" id="3.40.1580.10">
    <property type="entry name" value="SMI1/KNR4-like"/>
    <property type="match status" value="1"/>
</dbReference>
<accession>A0AAP6B6Z1</accession>
<evidence type="ECO:0000313" key="5">
    <source>
        <dbReference type="Proteomes" id="UP001282288"/>
    </source>
</evidence>
<dbReference type="InterPro" id="IPR037883">
    <property type="entry name" value="Knr4/Smi1-like_sf"/>
</dbReference>
<dbReference type="EMBL" id="JARAWP010000003">
    <property type="protein sequence ID" value="MDX3017533.1"/>
    <property type="molecule type" value="Genomic_DNA"/>
</dbReference>
<evidence type="ECO:0000313" key="2">
    <source>
        <dbReference type="EMBL" id="MDX2959323.1"/>
    </source>
</evidence>
<name>A0AAP6B6Z1_9ACTN</name>
<dbReference type="EMBL" id="JARAWC010000003">
    <property type="protein sequence ID" value="MDX2959323.1"/>
    <property type="molecule type" value="Genomic_DNA"/>
</dbReference>
<dbReference type="SMART" id="SM00860">
    <property type="entry name" value="SMI1_KNR4"/>
    <property type="match status" value="1"/>
</dbReference>
<dbReference type="Pfam" id="PF09346">
    <property type="entry name" value="SMI1_KNR4"/>
    <property type="match status" value="1"/>
</dbReference>
<evidence type="ECO:0000313" key="3">
    <source>
        <dbReference type="EMBL" id="MDX3017533.1"/>
    </source>
</evidence>
<comment type="caution">
    <text evidence="2">The sequence shown here is derived from an EMBL/GenBank/DDBJ whole genome shotgun (WGS) entry which is preliminary data.</text>
</comment>
<sequence>MSALYEFASWEPLLRLVRESNPKRLAAPEGYVKGHIGQGSWSVPLRRVYPPPGQAAQVSDNQAEWDAVEPLRAAVVAAGVERVSFLVQCTAEGATTLRLFGTGPDVEPGAGGPQGGTMILADGAVPEPWRRLPEPAPDAVPAPSADAGELERVLRERLPDAIGATEEEIAAAEARLGVVLPEEVKALYRVTRARWEDWSTDDDYAASRHHCESVGFELFGLEHVFVADAEHRATPWEFAAMEAVATRADDAVQRLAGSPGWITIGDNGGGDGIVVDLTPGPRGHLGQVILLSHEEDMGGVLLAGSLTELIVDGEREEEYRERDELPEIARINRYAGTSVEAVAGPALEVLSFGVWDGEPFSLAPVLGLPRLRTLTAYPGTLADPAQLAGLPALEYLRLPYEDWRTLLDADAVPGTLLAASIETNGGGPDHHPLALVALTYEILTLFDRSVLPVAVLEGDLGPAPA</sequence>
<dbReference type="GeneID" id="69806342"/>
<gene>
    <name evidence="2" type="ORF">PV399_06270</name>
    <name evidence="3" type="ORF">PV666_06505</name>
</gene>
<reference evidence="2 4" key="1">
    <citation type="journal article" date="2023" name="Microb. Genom.">
        <title>Mesoterricola silvestris gen. nov., sp. nov., Mesoterricola sediminis sp. nov., Geothrix oryzae sp. nov., Geothrix edaphica sp. nov., Geothrix rubra sp. nov., and Geothrix limicola sp. nov., six novel members of Acidobacteriota isolated from soils.</title>
        <authorList>
            <person name="Weisberg A.J."/>
            <person name="Pearce E."/>
            <person name="Kramer C.G."/>
            <person name="Chang J.H."/>
            <person name="Clarke C.R."/>
        </authorList>
    </citation>
    <scope>NUCLEOTIDE SEQUENCE</scope>
    <source>
        <strain evidence="3 4">NB05-1H</strain>
        <strain evidence="2">NRRL_B-16521</strain>
    </source>
</reference>
<dbReference type="AlphaFoldDB" id="A0AAP6B6Z1"/>
<feature type="domain" description="Knr4/Smi1-like" evidence="1">
    <location>
        <begin position="163"/>
        <end position="312"/>
    </location>
</feature>
<evidence type="ECO:0000313" key="4">
    <source>
        <dbReference type="Proteomes" id="UP001272987"/>
    </source>
</evidence>
<dbReference type="SUPFAM" id="SSF160631">
    <property type="entry name" value="SMI1/KNR4-like"/>
    <property type="match status" value="1"/>
</dbReference>
<evidence type="ECO:0000259" key="1">
    <source>
        <dbReference type="SMART" id="SM00860"/>
    </source>
</evidence>
<dbReference type="InterPro" id="IPR051873">
    <property type="entry name" value="KNR4/SMI1_regulator"/>
</dbReference>